<organism evidence="1 2">
    <name type="scientific">Microbacterium amylolyticum</name>
    <dbReference type="NCBI Taxonomy" id="936337"/>
    <lineage>
        <taxon>Bacteria</taxon>
        <taxon>Bacillati</taxon>
        <taxon>Actinomycetota</taxon>
        <taxon>Actinomycetes</taxon>
        <taxon>Micrococcales</taxon>
        <taxon>Microbacteriaceae</taxon>
        <taxon>Microbacterium</taxon>
    </lineage>
</organism>
<proteinExistence type="predicted"/>
<evidence type="ECO:0000313" key="1">
    <source>
        <dbReference type="EMBL" id="MBP2436400.1"/>
    </source>
</evidence>
<protein>
    <submittedName>
        <fullName evidence="1">Uncharacterized protein</fullName>
    </submittedName>
</protein>
<accession>A0ABS4ZGJ5</accession>
<keyword evidence="2" id="KW-1185">Reference proteome</keyword>
<reference evidence="1 2" key="1">
    <citation type="submission" date="2021-03" db="EMBL/GenBank/DDBJ databases">
        <title>Sequencing the genomes of 1000 actinobacteria strains.</title>
        <authorList>
            <person name="Klenk H.-P."/>
        </authorList>
    </citation>
    <scope>NUCLEOTIDE SEQUENCE [LARGE SCALE GENOMIC DNA]</scope>
    <source>
        <strain evidence="1 2">DSM 24221</strain>
    </source>
</reference>
<evidence type="ECO:0000313" key="2">
    <source>
        <dbReference type="Proteomes" id="UP001519362"/>
    </source>
</evidence>
<dbReference type="EMBL" id="JAGIOL010000001">
    <property type="protein sequence ID" value="MBP2436400.1"/>
    <property type="molecule type" value="Genomic_DNA"/>
</dbReference>
<sequence>MGRKQGPVTPNEGNPSTGVVLFEVPGRFAGVFPSLGISGRRHRSTHTKVELWAAERRRPPYWYANRILDRKNG</sequence>
<dbReference type="Proteomes" id="UP001519362">
    <property type="component" value="Unassembled WGS sequence"/>
</dbReference>
<comment type="caution">
    <text evidence="1">The sequence shown here is derived from an EMBL/GenBank/DDBJ whole genome shotgun (WGS) entry which is preliminary data.</text>
</comment>
<gene>
    <name evidence="1" type="ORF">JOF34_000986</name>
</gene>
<name>A0ABS4ZGJ5_9MICO</name>